<dbReference type="Proteomes" id="UP000187338">
    <property type="component" value="Unassembled WGS sequence"/>
</dbReference>
<evidence type="ECO:0000256" key="1">
    <source>
        <dbReference type="SAM" id="Phobius"/>
    </source>
</evidence>
<accession>A0A1L8D1C5</accession>
<evidence type="ECO:0000313" key="3">
    <source>
        <dbReference type="Proteomes" id="UP000187338"/>
    </source>
</evidence>
<dbReference type="RefSeq" id="WP_075865133.1">
    <property type="nucleotide sequence ID" value="NZ_BDJL01000028.1"/>
</dbReference>
<evidence type="ECO:0008006" key="4">
    <source>
        <dbReference type="Google" id="ProtNLM"/>
    </source>
</evidence>
<gene>
    <name evidence="2" type="ORF">ciss_08910</name>
</gene>
<feature type="transmembrane region" description="Helical" evidence="1">
    <location>
        <begin position="9"/>
        <end position="30"/>
    </location>
</feature>
<comment type="caution">
    <text evidence="2">The sequence shown here is derived from an EMBL/GenBank/DDBJ whole genome shotgun (WGS) entry which is preliminary data.</text>
</comment>
<organism evidence="2 3">
    <name type="scientific">Carboxydothermus islandicus</name>
    <dbReference type="NCBI Taxonomy" id="661089"/>
    <lineage>
        <taxon>Bacteria</taxon>
        <taxon>Bacillati</taxon>
        <taxon>Bacillota</taxon>
        <taxon>Clostridia</taxon>
        <taxon>Thermoanaerobacterales</taxon>
        <taxon>Thermoanaerobacteraceae</taxon>
        <taxon>Carboxydothermus</taxon>
    </lineage>
</organism>
<protein>
    <recommendedName>
        <fullName evidence="4">DUF5671 domain-containing protein</fullName>
    </recommendedName>
</protein>
<dbReference type="STRING" id="661089.ciss_08910"/>
<dbReference type="OrthoDB" id="2925884at2"/>
<dbReference type="EMBL" id="BDJL01000028">
    <property type="protein sequence ID" value="GAV24958.1"/>
    <property type="molecule type" value="Genomic_DNA"/>
</dbReference>
<dbReference type="AlphaFoldDB" id="A0A1L8D1C5"/>
<feature type="transmembrane region" description="Helical" evidence="1">
    <location>
        <begin position="92"/>
        <end position="113"/>
    </location>
</feature>
<sequence>MGRWDIRRVYFYLVAFATLIMIIISGTKLVNSILDIIYPVNYSYNTPLIKDRYPPDMLKNYPNITQEDLAKALEQEKAFNQNNTRYHRYRGFFDALSLLVIAAPVYLYHWRWIKKLEESSRRG</sequence>
<keyword evidence="1" id="KW-1133">Transmembrane helix</keyword>
<keyword evidence="1" id="KW-0812">Transmembrane</keyword>
<name>A0A1L8D1C5_9THEO</name>
<keyword evidence="1" id="KW-0472">Membrane</keyword>
<proteinExistence type="predicted"/>
<keyword evidence="3" id="KW-1185">Reference proteome</keyword>
<evidence type="ECO:0000313" key="2">
    <source>
        <dbReference type="EMBL" id="GAV24958.1"/>
    </source>
</evidence>
<reference evidence="3" key="1">
    <citation type="submission" date="2016-12" db="EMBL/GenBank/DDBJ databases">
        <title>Draft Genome Sequences od Carboxydothermus pertinax and islandicus, Hydrogenogenic Carboxydotrophic Bacteria.</title>
        <authorList>
            <person name="Fukuyama Y."/>
            <person name="Ohmae K."/>
            <person name="Yoneda Y."/>
            <person name="Yoshida T."/>
            <person name="Sako Y."/>
        </authorList>
    </citation>
    <scope>NUCLEOTIDE SEQUENCE [LARGE SCALE GENOMIC DNA]</scope>
    <source>
        <strain evidence="3">SET</strain>
    </source>
</reference>